<sequence length="202" mass="21900">MSGADRGQEWGRTSMLYSREEVRLIRRLVRPFYLKMYLVEAPTEVDPGAAPRFRRRLIRAGRGLTSEQVEWLLLSGGWREQTMGAWFALAVPVDRVREAVAAAWIDGPSHAAGPLAVVSALITGSDAVAGMQSFVARPDGRDDLGTTGFVSAAITHLGGSPPFDPDPMVVASFQDSLKVATDLQSDFRTARGSLWLASLAGR</sequence>
<dbReference type="EMBL" id="BNAS01000001">
    <property type="protein sequence ID" value="GHH64876.1"/>
    <property type="molecule type" value="Genomic_DNA"/>
</dbReference>
<proteinExistence type="predicted"/>
<dbReference type="AlphaFoldDB" id="A0A919FHD8"/>
<evidence type="ECO:0000313" key="1">
    <source>
        <dbReference type="EMBL" id="GHH64876.1"/>
    </source>
</evidence>
<dbReference type="InterPro" id="IPR046042">
    <property type="entry name" value="DUF6000"/>
</dbReference>
<accession>A0A919FHD8</accession>
<dbReference type="Pfam" id="PF19463">
    <property type="entry name" value="DUF6000"/>
    <property type="match status" value="1"/>
</dbReference>
<name>A0A919FHD8_9MICO</name>
<reference evidence="1" key="1">
    <citation type="journal article" date="2014" name="Int. J. Syst. Evol. Microbiol.">
        <title>Complete genome sequence of Corynebacterium casei LMG S-19264T (=DSM 44701T), isolated from a smear-ripened cheese.</title>
        <authorList>
            <consortium name="US DOE Joint Genome Institute (JGI-PGF)"/>
            <person name="Walter F."/>
            <person name="Albersmeier A."/>
            <person name="Kalinowski J."/>
            <person name="Ruckert C."/>
        </authorList>
    </citation>
    <scope>NUCLEOTIDE SEQUENCE</scope>
    <source>
        <strain evidence="1">CGMCC 4.7398</strain>
    </source>
</reference>
<evidence type="ECO:0000313" key="2">
    <source>
        <dbReference type="Proteomes" id="UP000627369"/>
    </source>
</evidence>
<organism evidence="1 2">
    <name type="scientific">Promicromonospora soli</name>
    <dbReference type="NCBI Taxonomy" id="2035533"/>
    <lineage>
        <taxon>Bacteria</taxon>
        <taxon>Bacillati</taxon>
        <taxon>Actinomycetota</taxon>
        <taxon>Actinomycetes</taxon>
        <taxon>Micrococcales</taxon>
        <taxon>Promicromonosporaceae</taxon>
        <taxon>Promicromonospora</taxon>
    </lineage>
</organism>
<keyword evidence="2" id="KW-1185">Reference proteome</keyword>
<comment type="caution">
    <text evidence="1">The sequence shown here is derived from an EMBL/GenBank/DDBJ whole genome shotgun (WGS) entry which is preliminary data.</text>
</comment>
<dbReference type="Proteomes" id="UP000627369">
    <property type="component" value="Unassembled WGS sequence"/>
</dbReference>
<reference evidence="1" key="2">
    <citation type="submission" date="2020-09" db="EMBL/GenBank/DDBJ databases">
        <authorList>
            <person name="Sun Q."/>
            <person name="Zhou Y."/>
        </authorList>
    </citation>
    <scope>NUCLEOTIDE SEQUENCE</scope>
    <source>
        <strain evidence="1">CGMCC 4.7398</strain>
    </source>
</reference>
<gene>
    <name evidence="1" type="ORF">GCM10017772_02080</name>
</gene>
<protein>
    <submittedName>
        <fullName evidence="1">Uncharacterized protein</fullName>
    </submittedName>
</protein>